<feature type="region of interest" description="Disordered" evidence="1">
    <location>
        <begin position="1111"/>
        <end position="1143"/>
    </location>
</feature>
<evidence type="ECO:0000256" key="2">
    <source>
        <dbReference type="SAM" id="Phobius"/>
    </source>
</evidence>
<organism evidence="3 4">
    <name type="scientific">Clavelina lepadiformis</name>
    <name type="common">Light-bulb sea squirt</name>
    <name type="synonym">Ascidia lepadiformis</name>
    <dbReference type="NCBI Taxonomy" id="159417"/>
    <lineage>
        <taxon>Eukaryota</taxon>
        <taxon>Metazoa</taxon>
        <taxon>Chordata</taxon>
        <taxon>Tunicata</taxon>
        <taxon>Ascidiacea</taxon>
        <taxon>Aplousobranchia</taxon>
        <taxon>Clavelinidae</taxon>
        <taxon>Clavelina</taxon>
    </lineage>
</organism>
<feature type="compositionally biased region" description="Basic and acidic residues" evidence="1">
    <location>
        <begin position="1111"/>
        <end position="1136"/>
    </location>
</feature>
<keyword evidence="2" id="KW-0472">Membrane</keyword>
<dbReference type="Gene3D" id="1.25.40.10">
    <property type="entry name" value="Tetratricopeptide repeat domain"/>
    <property type="match status" value="3"/>
</dbReference>
<dbReference type="InterPro" id="IPR006597">
    <property type="entry name" value="Sel1-like"/>
</dbReference>
<dbReference type="Proteomes" id="UP001642483">
    <property type="component" value="Unassembled WGS sequence"/>
</dbReference>
<evidence type="ECO:0000313" key="3">
    <source>
        <dbReference type="EMBL" id="CAK8696803.1"/>
    </source>
</evidence>
<proteinExistence type="predicted"/>
<keyword evidence="4" id="KW-1185">Reference proteome</keyword>
<dbReference type="PANTHER" id="PTHR44444:SF6">
    <property type="entry name" value="LAMININ G DOMAIN-CONTAINING PROTEIN"/>
    <property type="match status" value="1"/>
</dbReference>
<dbReference type="PANTHER" id="PTHR44444">
    <property type="entry name" value="PROTEIN SEL-1 HOMOLOG 3"/>
    <property type="match status" value="1"/>
</dbReference>
<reference evidence="3 4" key="1">
    <citation type="submission" date="2024-02" db="EMBL/GenBank/DDBJ databases">
        <authorList>
            <person name="Daric V."/>
            <person name="Darras S."/>
        </authorList>
    </citation>
    <scope>NUCLEOTIDE SEQUENCE [LARGE SCALE GENOMIC DNA]</scope>
</reference>
<dbReference type="InterPro" id="IPR011990">
    <property type="entry name" value="TPR-like_helical_dom_sf"/>
</dbReference>
<sequence length="1143" mass="131079">MQNFLYLMIYAFGIVFLQIRIVNCYQSFQNSRLHQLRRQGLASLGMLHGMDHLQDLPVIGVTGTHFRKPVKDFVTIESPPKKISPTVKLKVKYQCSRPSVVVIFLEGYEDGDKTFRNSTNPLLVNDPILISKYAWECRYNQNIQRKSVTLKIPERMVYHPSILMTKCSMMEDVKLKVFVVDKKEWNYIRGQTDIVRNRLFILYERSKIKLHATLKSDNPLDRPRYDFNRCLSWPSKLLQKLIDEKPLLSPAEDECSSIVNFPVVMAEEPYGVVKVYYPFQNVELKRQQASKNQRLTFAVEMFLSSWCQKRKVCSLFQHIDDNDLFESPLVLLNAEGKVHIQMKLNNNRSFAMISPWSVPLHQWVQLHVSQTNALTNVTVLYGKDFSESLTHSAMFHKPISYKDFEGYMVIGGTIFCNNVNGIISHAKFCRNKNVSPTKIGLPKRTDRLFDIFLGKYAMQEKYLRNVVRSRLRVFKSLNKKKKDMSVPYFLNIIQFKTSKHKHLSSNQCSLYSKPVLERLKPVDDIVQEMAESTSLADAVAKTSEQLYKLFFTEMEPSNSLRHLKKHVYLLKQSARLGYGLSHFLLYSVFKNGIGVPKNMNKARFHLLKGAHCGDVLCLKVLGYNYLHGLSGFPKNLDLSFYYYFNLAHKTQKDLLKHSESLTSVNMARLTDEKQMKEQLSEGDDLFQWIKHQATKGAFSAQRNMGRLLYWGQQGLQRNLNAAFEYYKKAAQGGDPTALYDYGVILLKGHGTEADAEKGVEVLKQAADHQNPGALNTLGWYYSTKEVNMTKAMEYFEQADKLGSVDAAYNIGHMYHTGKYPGKKRDVKMAFTKYYKSATGGHVEGSLQVSYFMATGIRGFLHRNPLMAVQWSQYISERNPTMGELVREGLQAYRKHSWSKALLIYITVAETGFEVAQFNTAFLCESNMDDLVSATIEEECAWKNWNTSASSVSPHPYALNKMGDYFYYGYNSTSDLNKAIDYYGQAAKLKFSQAVFNLASILEKHGDVIDMKILNGLSLPKEAFESPEDTIVHLYRKCSNGDSYETSMPCQIALARTQLILMWNRTDIRAKIITFVAITLTTALWIVISMKRKWSAAVVVDSSLNERRVTYVENGRPDSDRMPRDEPNNQDGEERGFELTGVES</sequence>
<protein>
    <submittedName>
        <fullName evidence="3">Uncharacterized protein</fullName>
    </submittedName>
</protein>
<comment type="caution">
    <text evidence="3">The sequence shown here is derived from an EMBL/GenBank/DDBJ whole genome shotgun (WGS) entry which is preliminary data.</text>
</comment>
<evidence type="ECO:0000256" key="1">
    <source>
        <dbReference type="SAM" id="MobiDB-lite"/>
    </source>
</evidence>
<evidence type="ECO:0000313" key="4">
    <source>
        <dbReference type="Proteomes" id="UP001642483"/>
    </source>
</evidence>
<gene>
    <name evidence="3" type="ORF">CVLEPA_LOCUS30122</name>
</gene>
<name>A0ABP0GYH7_CLALP</name>
<feature type="transmembrane region" description="Helical" evidence="2">
    <location>
        <begin position="1067"/>
        <end position="1087"/>
    </location>
</feature>
<dbReference type="SUPFAM" id="SSF81901">
    <property type="entry name" value="HCP-like"/>
    <property type="match status" value="3"/>
</dbReference>
<accession>A0ABP0GYH7</accession>
<keyword evidence="2" id="KW-0812">Transmembrane</keyword>
<dbReference type="InterPro" id="IPR042756">
    <property type="entry name" value="Sel-1L3"/>
</dbReference>
<dbReference type="SMART" id="SM00671">
    <property type="entry name" value="SEL1"/>
    <property type="match status" value="7"/>
</dbReference>
<keyword evidence="2" id="KW-1133">Transmembrane helix</keyword>
<dbReference type="EMBL" id="CAWYQH010000163">
    <property type="protein sequence ID" value="CAK8696803.1"/>
    <property type="molecule type" value="Genomic_DNA"/>
</dbReference>
<dbReference type="Pfam" id="PF08238">
    <property type="entry name" value="Sel1"/>
    <property type="match status" value="7"/>
</dbReference>